<keyword evidence="2 4" id="KW-0456">Lyase</keyword>
<dbReference type="PANTHER" id="PTHR43351">
    <property type="entry name" value="L(+)-TARTRATE DEHYDRATASE SUBUNIT BETA"/>
    <property type="match status" value="1"/>
</dbReference>
<dbReference type="InterPro" id="IPR004647">
    <property type="entry name" value="Fe-S_hydro-lyase_TtdB-typ_cat"/>
</dbReference>
<comment type="similarity">
    <text evidence="1">Belongs to the class-I fumarase family.</text>
</comment>
<evidence type="ECO:0000313" key="4">
    <source>
        <dbReference type="EMBL" id="MST89085.1"/>
    </source>
</evidence>
<organism evidence="4 5">
    <name type="scientific">Sharpea porci</name>
    <dbReference type="NCBI Taxonomy" id="2652286"/>
    <lineage>
        <taxon>Bacteria</taxon>
        <taxon>Bacillati</taxon>
        <taxon>Bacillota</taxon>
        <taxon>Erysipelotrichia</taxon>
        <taxon>Erysipelotrichales</taxon>
        <taxon>Coprobacillaceae</taxon>
        <taxon>Sharpea</taxon>
    </lineage>
</organism>
<evidence type="ECO:0000313" key="5">
    <source>
        <dbReference type="Proteomes" id="UP000442619"/>
    </source>
</evidence>
<feature type="domain" description="Fe-S hydro-lyase tartrate dehydratase beta-type catalytic" evidence="3">
    <location>
        <begin position="3"/>
        <end position="174"/>
    </location>
</feature>
<evidence type="ECO:0000256" key="1">
    <source>
        <dbReference type="ARBA" id="ARBA00008876"/>
    </source>
</evidence>
<dbReference type="Proteomes" id="UP000442619">
    <property type="component" value="Unassembled WGS sequence"/>
</dbReference>
<comment type="caution">
    <text evidence="4">The sequence shown here is derived from an EMBL/GenBank/DDBJ whole genome shotgun (WGS) entry which is preliminary data.</text>
</comment>
<dbReference type="GO" id="GO:0016836">
    <property type="term" value="F:hydro-lyase activity"/>
    <property type="evidence" value="ECO:0007669"/>
    <property type="project" value="InterPro"/>
</dbReference>
<accession>A0A844FTX4</accession>
<evidence type="ECO:0000256" key="2">
    <source>
        <dbReference type="ARBA" id="ARBA00023239"/>
    </source>
</evidence>
<dbReference type="Gene3D" id="3.20.130.10">
    <property type="entry name" value="Fe-S hydro-lyase, tartrate dehydratase beta-type, catalytic domain"/>
    <property type="match status" value="1"/>
</dbReference>
<dbReference type="InterPro" id="IPR036660">
    <property type="entry name" value="Fe-S_hydroAse_TtdB_cat_sf"/>
</dbReference>
<dbReference type="PANTHER" id="PTHR43351:SF2">
    <property type="entry name" value="L(+)-TARTRATE DEHYDRATASE SUBUNIT BETA-RELATED"/>
    <property type="match status" value="1"/>
</dbReference>
<keyword evidence="5" id="KW-1185">Reference proteome</keyword>
<dbReference type="EMBL" id="VUNM01000009">
    <property type="protein sequence ID" value="MST89085.1"/>
    <property type="molecule type" value="Genomic_DNA"/>
</dbReference>
<dbReference type="NCBIfam" id="NF005310">
    <property type="entry name" value="PRK06842.1"/>
    <property type="match status" value="1"/>
</dbReference>
<gene>
    <name evidence="4" type="ORF">FYJ79_05780</name>
</gene>
<evidence type="ECO:0000259" key="3">
    <source>
        <dbReference type="Pfam" id="PF05683"/>
    </source>
</evidence>
<dbReference type="Pfam" id="PF05683">
    <property type="entry name" value="Fumerase_C"/>
    <property type="match status" value="1"/>
</dbReference>
<sequence>MMIRLTTPLTEEMVQSLKAGDQVLLSGVIYTGRDAAHKRLVEALDHNEPLPFDLQDAVIYFVGPAPAAPGEIIGSCGPTTSYRMDAYSPRLLEVGLRGMIGKGKRNQEVVDAIVAHKGIYFGAIGGAGALMAHCIKKAEVIAYEDLGTEAIRRLVVEDMPLTVIIDTQGHDLYQLGREAYLHYARKD</sequence>
<dbReference type="NCBIfam" id="TIGR00723">
    <property type="entry name" value="ttdB_fumA_fumB"/>
    <property type="match status" value="1"/>
</dbReference>
<proteinExistence type="inferred from homology"/>
<dbReference type="AlphaFoldDB" id="A0A844FTX4"/>
<dbReference type="SUPFAM" id="SSF117457">
    <property type="entry name" value="FumA C-terminal domain-like"/>
    <property type="match status" value="1"/>
</dbReference>
<reference evidence="4 5" key="1">
    <citation type="submission" date="2019-08" db="EMBL/GenBank/DDBJ databases">
        <title>In-depth cultivation of the pig gut microbiome towards novel bacterial diversity and tailored functional studies.</title>
        <authorList>
            <person name="Wylensek D."/>
            <person name="Hitch T.C.A."/>
            <person name="Clavel T."/>
        </authorList>
    </citation>
    <scope>NUCLEOTIDE SEQUENCE [LARGE SCALE GENOMIC DNA]</scope>
    <source>
        <strain evidence="4 5">CA-Schmier-601-WT-3</strain>
    </source>
</reference>
<name>A0A844FTX4_9FIRM</name>
<protein>
    <submittedName>
        <fullName evidence="4">Fe-S-containing hydro-lyase</fullName>
    </submittedName>
</protein>